<organism evidence="1 2">
    <name type="scientific">Dipteronia sinensis</name>
    <dbReference type="NCBI Taxonomy" id="43782"/>
    <lineage>
        <taxon>Eukaryota</taxon>
        <taxon>Viridiplantae</taxon>
        <taxon>Streptophyta</taxon>
        <taxon>Embryophyta</taxon>
        <taxon>Tracheophyta</taxon>
        <taxon>Spermatophyta</taxon>
        <taxon>Magnoliopsida</taxon>
        <taxon>eudicotyledons</taxon>
        <taxon>Gunneridae</taxon>
        <taxon>Pentapetalae</taxon>
        <taxon>rosids</taxon>
        <taxon>malvids</taxon>
        <taxon>Sapindales</taxon>
        <taxon>Sapindaceae</taxon>
        <taxon>Hippocastanoideae</taxon>
        <taxon>Acereae</taxon>
        <taxon>Dipteronia</taxon>
    </lineage>
</organism>
<evidence type="ECO:0000313" key="2">
    <source>
        <dbReference type="Proteomes" id="UP001281410"/>
    </source>
</evidence>
<dbReference type="EMBL" id="JANJYJ010000005">
    <property type="protein sequence ID" value="KAK3211517.1"/>
    <property type="molecule type" value="Genomic_DNA"/>
</dbReference>
<keyword evidence="2" id="KW-1185">Reference proteome</keyword>
<gene>
    <name evidence="1" type="ORF">Dsin_016223</name>
</gene>
<protein>
    <submittedName>
        <fullName evidence="1">Uncharacterized protein</fullName>
    </submittedName>
</protein>
<dbReference type="AlphaFoldDB" id="A0AAE0ADX3"/>
<proteinExistence type="predicted"/>
<comment type="caution">
    <text evidence="1">The sequence shown here is derived from an EMBL/GenBank/DDBJ whole genome shotgun (WGS) entry which is preliminary data.</text>
</comment>
<reference evidence="1" key="1">
    <citation type="journal article" date="2023" name="Plant J.">
        <title>Genome sequences and population genomics provide insights into the demographic history, inbreeding, and mutation load of two 'living fossil' tree species of Dipteronia.</title>
        <authorList>
            <person name="Feng Y."/>
            <person name="Comes H.P."/>
            <person name="Chen J."/>
            <person name="Zhu S."/>
            <person name="Lu R."/>
            <person name="Zhang X."/>
            <person name="Li P."/>
            <person name="Qiu J."/>
            <person name="Olsen K.M."/>
            <person name="Qiu Y."/>
        </authorList>
    </citation>
    <scope>NUCLEOTIDE SEQUENCE</scope>
    <source>
        <strain evidence="1">NBL</strain>
    </source>
</reference>
<dbReference type="Proteomes" id="UP001281410">
    <property type="component" value="Unassembled WGS sequence"/>
</dbReference>
<accession>A0AAE0ADX3</accession>
<sequence>MEEVPKRRRAYLLKFSAKYPSAFDSEVNVVDVLGLVKYSEMFDLPWSAKLFLSGQLAIWNPPRGTVAIYGTTLTVGVKLPLQPFIARFLAEARIAPAQLSPNSYRVLMSLWHLWKQIGAKYPHR</sequence>
<name>A0AAE0ADX3_9ROSI</name>
<evidence type="ECO:0000313" key="1">
    <source>
        <dbReference type="EMBL" id="KAK3211517.1"/>
    </source>
</evidence>